<evidence type="ECO:0000256" key="5">
    <source>
        <dbReference type="ARBA" id="ARBA00023136"/>
    </source>
</evidence>
<evidence type="ECO:0000313" key="9">
    <source>
        <dbReference type="EMBL" id="CAI9738534.1"/>
    </source>
</evidence>
<dbReference type="CDD" id="cd06186">
    <property type="entry name" value="NOX_Duox_like_FAD_NADP"/>
    <property type="match status" value="1"/>
</dbReference>
<dbReference type="GO" id="GO:0042554">
    <property type="term" value="P:superoxide anion generation"/>
    <property type="evidence" value="ECO:0007669"/>
    <property type="project" value="TreeGrafter"/>
</dbReference>
<dbReference type="Gene3D" id="2.40.30.10">
    <property type="entry name" value="Translation factors"/>
    <property type="match status" value="1"/>
</dbReference>
<dbReference type="EMBL" id="OX597834">
    <property type="protein sequence ID" value="CAI9738534.1"/>
    <property type="molecule type" value="Genomic_DNA"/>
</dbReference>
<reference evidence="9" key="1">
    <citation type="submission" date="2023-08" db="EMBL/GenBank/DDBJ databases">
        <authorList>
            <person name="Alioto T."/>
            <person name="Alioto T."/>
            <person name="Gomez Garrido J."/>
        </authorList>
    </citation>
    <scope>NUCLEOTIDE SEQUENCE</scope>
</reference>
<evidence type="ECO:0000259" key="8">
    <source>
        <dbReference type="PROSITE" id="PS51384"/>
    </source>
</evidence>
<dbReference type="Pfam" id="PF08030">
    <property type="entry name" value="NAD_binding_6"/>
    <property type="match status" value="1"/>
</dbReference>
<name>A0AA36BQL2_OCTVU</name>
<feature type="transmembrane region" description="Helical" evidence="7">
    <location>
        <begin position="190"/>
        <end position="210"/>
    </location>
</feature>
<evidence type="ECO:0000256" key="7">
    <source>
        <dbReference type="SAM" id="Phobius"/>
    </source>
</evidence>
<dbReference type="PROSITE" id="PS51384">
    <property type="entry name" value="FAD_FR"/>
    <property type="match status" value="1"/>
</dbReference>
<dbReference type="GO" id="GO:0016175">
    <property type="term" value="F:superoxide-generating NAD(P)H oxidase activity"/>
    <property type="evidence" value="ECO:0007669"/>
    <property type="project" value="TreeGrafter"/>
</dbReference>
<dbReference type="InterPro" id="IPR013130">
    <property type="entry name" value="Fe3_Rdtase_TM_dom"/>
</dbReference>
<dbReference type="PANTHER" id="PTHR11972:SF153">
    <property type="entry name" value="SUPEROXIDE-GENERATING NADPH OXIDASE HEAVY CHAIN SUBUNIT A"/>
    <property type="match status" value="1"/>
</dbReference>
<feature type="transmembrane region" description="Helical" evidence="7">
    <location>
        <begin position="404"/>
        <end position="423"/>
    </location>
</feature>
<dbReference type="Pfam" id="PF08022">
    <property type="entry name" value="FAD_binding_8"/>
    <property type="match status" value="1"/>
</dbReference>
<protein>
    <submittedName>
        <fullName evidence="9">NADPH oxidase 4-like</fullName>
    </submittedName>
</protein>
<keyword evidence="2 7" id="KW-0812">Transmembrane</keyword>
<dbReference type="GO" id="GO:0043020">
    <property type="term" value="C:NADPH oxidase complex"/>
    <property type="evidence" value="ECO:0007669"/>
    <property type="project" value="TreeGrafter"/>
</dbReference>
<dbReference type="InterPro" id="IPR013121">
    <property type="entry name" value="Fe_red_NAD-bd_6"/>
</dbReference>
<proteinExistence type="predicted"/>
<dbReference type="InterPro" id="IPR013112">
    <property type="entry name" value="FAD-bd_8"/>
</dbReference>
<feature type="transmembrane region" description="Helical" evidence="7">
    <location>
        <begin position="108"/>
        <end position="126"/>
    </location>
</feature>
<accession>A0AA36BQL2</accession>
<feature type="transmembrane region" description="Helical" evidence="7">
    <location>
        <begin position="12"/>
        <end position="31"/>
    </location>
</feature>
<comment type="catalytic activity">
    <reaction evidence="6">
        <text>NADPH + 2 O2 = 2 superoxide + NADP(+) + H(+)</text>
        <dbReference type="Rhea" id="RHEA:63180"/>
        <dbReference type="ChEBI" id="CHEBI:15378"/>
        <dbReference type="ChEBI" id="CHEBI:15379"/>
        <dbReference type="ChEBI" id="CHEBI:18421"/>
        <dbReference type="ChEBI" id="CHEBI:57783"/>
        <dbReference type="ChEBI" id="CHEBI:58349"/>
    </reaction>
</comment>
<gene>
    <name evidence="9" type="ORF">OCTVUL_1B029185</name>
</gene>
<dbReference type="Pfam" id="PF01794">
    <property type="entry name" value="Ferric_reduct"/>
    <property type="match status" value="1"/>
</dbReference>
<feature type="domain" description="FAD-binding FR-type" evidence="8">
    <location>
        <begin position="272"/>
        <end position="400"/>
    </location>
</feature>
<dbReference type="SUPFAM" id="SSF63380">
    <property type="entry name" value="Riboflavin synthase domain-like"/>
    <property type="match status" value="1"/>
</dbReference>
<feature type="transmembrane region" description="Helical" evidence="7">
    <location>
        <begin position="70"/>
        <end position="87"/>
    </location>
</feature>
<dbReference type="InterPro" id="IPR017927">
    <property type="entry name" value="FAD-bd_FR_type"/>
</dbReference>
<evidence type="ECO:0000256" key="3">
    <source>
        <dbReference type="ARBA" id="ARBA00022989"/>
    </source>
</evidence>
<keyword evidence="4" id="KW-0560">Oxidoreductase</keyword>
<evidence type="ECO:0000256" key="6">
    <source>
        <dbReference type="ARBA" id="ARBA00049908"/>
    </source>
</evidence>
<dbReference type="InterPro" id="IPR050369">
    <property type="entry name" value="RBOH/FRE"/>
</dbReference>
<dbReference type="AlphaFoldDB" id="A0AA36BQL2"/>
<evidence type="ECO:0000256" key="4">
    <source>
        <dbReference type="ARBA" id="ARBA00023002"/>
    </source>
</evidence>
<keyword evidence="3 7" id="KW-1133">Transmembrane helix</keyword>
<dbReference type="PRINTS" id="PR00466">
    <property type="entry name" value="GP91PHOX"/>
</dbReference>
<dbReference type="SUPFAM" id="SSF52343">
    <property type="entry name" value="Ferredoxin reductase-like, C-terminal NADP-linked domain"/>
    <property type="match status" value="1"/>
</dbReference>
<dbReference type="Proteomes" id="UP001162480">
    <property type="component" value="Chromosome 21"/>
</dbReference>
<keyword evidence="10" id="KW-1185">Reference proteome</keyword>
<dbReference type="InterPro" id="IPR000778">
    <property type="entry name" value="Cyt_b245_heavy_chain"/>
</dbReference>
<feature type="transmembrane region" description="Helical" evidence="7">
    <location>
        <begin position="153"/>
        <end position="178"/>
    </location>
</feature>
<dbReference type="InterPro" id="IPR017938">
    <property type="entry name" value="Riboflavin_synthase-like_b-brl"/>
</dbReference>
<comment type="subcellular location">
    <subcellularLocation>
        <location evidence="1">Membrane</location>
        <topology evidence="1">Multi-pass membrane protein</topology>
    </subcellularLocation>
</comment>
<dbReference type="SFLD" id="SFLDG01168">
    <property type="entry name" value="Ferric_reductase_subgroup_(FRE"/>
    <property type="match status" value="1"/>
</dbReference>
<dbReference type="Gene3D" id="3.40.50.80">
    <property type="entry name" value="Nucleotide-binding domain of ferredoxin-NADP reductase (FNR) module"/>
    <property type="match status" value="1"/>
</dbReference>
<organism evidence="9 10">
    <name type="scientific">Octopus vulgaris</name>
    <name type="common">Common octopus</name>
    <dbReference type="NCBI Taxonomy" id="6645"/>
    <lineage>
        <taxon>Eukaryota</taxon>
        <taxon>Metazoa</taxon>
        <taxon>Spiralia</taxon>
        <taxon>Lophotrochozoa</taxon>
        <taxon>Mollusca</taxon>
        <taxon>Cephalopoda</taxon>
        <taxon>Coleoidea</taxon>
        <taxon>Octopodiformes</taxon>
        <taxon>Octopoda</taxon>
        <taxon>Incirrata</taxon>
        <taxon>Octopodidae</taxon>
        <taxon>Octopus</taxon>
    </lineage>
</organism>
<evidence type="ECO:0000313" key="10">
    <source>
        <dbReference type="Proteomes" id="UP001162480"/>
    </source>
</evidence>
<dbReference type="InterPro" id="IPR039261">
    <property type="entry name" value="FNR_nucleotide-bd"/>
</dbReference>
<dbReference type="PANTHER" id="PTHR11972">
    <property type="entry name" value="NADPH OXIDASE"/>
    <property type="match status" value="1"/>
</dbReference>
<evidence type="ECO:0000256" key="2">
    <source>
        <dbReference type="ARBA" id="ARBA00022692"/>
    </source>
</evidence>
<evidence type="ECO:0000256" key="1">
    <source>
        <dbReference type="ARBA" id="ARBA00004141"/>
    </source>
</evidence>
<keyword evidence="5 7" id="KW-0472">Membrane</keyword>
<sequence length="561" mass="65716">MAILIGKWLNSVSIKWFIMVLWAFICVLLFYRTYNRYKYEPRFYYVHQMLGSSLCISRGSAAVINLNCGLVLLPMCRVVVTSLRGILRKMSMYTMRVIIDSCKGFHIACAYAIVLSSVIHYTAHVINARNFSMNYNRIYTNVNAAKYQYEDPLWIILGTVSGTTGIMMMFILCLVVTTSLKYIRDNNYDLFWFSHRLIVLMYILLMVHAFRGPIRMQLNIKYHTPGCKFRNLSFPWPEPEFYHAFKSYSCDEEPQFGEIGCQSYLWVTAPILLYIGDVVYRIRRRSTSAHIIQTVLHDDVIELKMVKDGLTAHAGQYVLLQFPAISAFEWHPYSLTSCPKKGSAFTVHIRSRGDWSGRLRKLIEDCQEESHYINEEADNIARTQKVKVNLDGPFSSPMEDMSTYRLLLCIAGGIGITPFASFLDAFRTNKKQQWKFRRIYLIWINKNIQNIRWFGELIHSLHEELWESNLPDVFDVRFHFTEISKNLCDDLPVSYREYVRKRLTYGRPDWKELFNEIVASHSTHRVGVFACGPKQLTKNVKKQCWRKYSNKTTFDFHEEIF</sequence>
<dbReference type="GO" id="GO:0006952">
    <property type="term" value="P:defense response"/>
    <property type="evidence" value="ECO:0007669"/>
    <property type="project" value="TreeGrafter"/>
</dbReference>